<sequence length="69" mass="7988">MAWKMYEENGVKFLPQALEEISEDRITDFIQNIEKSGLMKKEDIEKAVEIIVDEDSDSSQKNIQKKLGI</sequence>
<organism evidence="1 2">
    <name type="scientific">Listeria cornellensis FSL F6-0969</name>
    <dbReference type="NCBI Taxonomy" id="1265820"/>
    <lineage>
        <taxon>Bacteria</taxon>
        <taxon>Bacillati</taxon>
        <taxon>Bacillota</taxon>
        <taxon>Bacilli</taxon>
        <taxon>Bacillales</taxon>
        <taxon>Listeriaceae</taxon>
        <taxon>Listeria</taxon>
    </lineage>
</organism>
<dbReference type="PATRIC" id="fig|1265820.5.peg.492"/>
<dbReference type="RefSeq" id="WP_036077162.1">
    <property type="nucleotide sequence ID" value="NZ_AODE01000006.1"/>
</dbReference>
<comment type="caution">
    <text evidence="1">The sequence shown here is derived from an EMBL/GenBank/DDBJ whole genome shotgun (WGS) entry which is preliminary data.</text>
</comment>
<keyword evidence="2" id="KW-1185">Reference proteome</keyword>
<gene>
    <name evidence="1" type="ORF">PCORN_02526</name>
</gene>
<accession>W7BYN5</accession>
<dbReference type="EMBL" id="AODE01000006">
    <property type="protein sequence ID" value="EUJ32214.1"/>
    <property type="molecule type" value="Genomic_DNA"/>
</dbReference>
<evidence type="ECO:0000313" key="2">
    <source>
        <dbReference type="Proteomes" id="UP000019254"/>
    </source>
</evidence>
<evidence type="ECO:0000313" key="1">
    <source>
        <dbReference type="EMBL" id="EUJ32214.1"/>
    </source>
</evidence>
<name>W7BYN5_9LIST</name>
<dbReference type="STRING" id="1265820.PCORN_02526"/>
<dbReference type="Proteomes" id="UP000019254">
    <property type="component" value="Unassembled WGS sequence"/>
</dbReference>
<dbReference type="AlphaFoldDB" id="W7BYN5"/>
<proteinExistence type="predicted"/>
<reference evidence="1 2" key="1">
    <citation type="journal article" date="2014" name="Int. J. Syst. Evol. Microbiol.">
        <title>Listeria floridensis sp. nov., Listeria aquatica sp. nov., Listeria cornellensis sp. nov., Listeria riparia sp. nov. and Listeria grandensis sp. nov., from agricultural and natural environments.</title>
        <authorList>
            <person name="den Bakker H.C."/>
            <person name="Warchocki S."/>
            <person name="Wright E.M."/>
            <person name="Allred A.F."/>
            <person name="Ahlstrom C."/>
            <person name="Manuel C.S."/>
            <person name="Stasiewicz M.J."/>
            <person name="Burrell A."/>
            <person name="Roof S."/>
            <person name="Strawn L."/>
            <person name="Fortes E.D."/>
            <person name="Nightingale K.K."/>
            <person name="Kephart D."/>
            <person name="Wiedmann M."/>
        </authorList>
    </citation>
    <scope>NUCLEOTIDE SEQUENCE [LARGE SCALE GENOMIC DNA]</scope>
    <source>
        <strain evidence="2">FSL F6-969</strain>
    </source>
</reference>
<protein>
    <submittedName>
        <fullName evidence="1">Uncharacterized protein</fullName>
    </submittedName>
</protein>